<organism evidence="1 2">
    <name type="scientific">Erwinia typographi</name>
    <dbReference type="NCBI Taxonomy" id="371042"/>
    <lineage>
        <taxon>Bacteria</taxon>
        <taxon>Pseudomonadati</taxon>
        <taxon>Pseudomonadota</taxon>
        <taxon>Gammaproteobacteria</taxon>
        <taxon>Enterobacterales</taxon>
        <taxon>Erwiniaceae</taxon>
        <taxon>Erwinia</taxon>
    </lineage>
</organism>
<dbReference type="Proteomes" id="UP000030351">
    <property type="component" value="Unassembled WGS sequence"/>
</dbReference>
<reference evidence="1 2" key="1">
    <citation type="submission" date="2014-10" db="EMBL/GenBank/DDBJ databases">
        <title>Genome sequence of Erwinia typographi M043b.</title>
        <authorList>
            <person name="Chan K.-G."/>
            <person name="Tan W.-S."/>
        </authorList>
    </citation>
    <scope>NUCLEOTIDE SEQUENCE [LARGE SCALE GENOMIC DNA]</scope>
    <source>
        <strain evidence="1 2">M043b</strain>
    </source>
</reference>
<proteinExistence type="predicted"/>
<protein>
    <submittedName>
        <fullName evidence="1">Uncharacterized protein</fullName>
    </submittedName>
</protein>
<sequence length="87" mass="10321">MSFYFDDNNAYKSYLINGFGFEIKGEYLVSPQNPHVPSAMYKITNDRVSFPYHFREIEGVIDVDRKKFILGQHEYELISQHKQPWQG</sequence>
<accession>A0A0A3Z9T8</accession>
<keyword evidence="2" id="KW-1185">Reference proteome</keyword>
<comment type="caution">
    <text evidence="1">The sequence shown here is derived from an EMBL/GenBank/DDBJ whole genome shotgun (WGS) entry which is preliminary data.</text>
</comment>
<evidence type="ECO:0000313" key="1">
    <source>
        <dbReference type="EMBL" id="KGT95650.1"/>
    </source>
</evidence>
<name>A0A0A3Z9T8_9GAMM</name>
<dbReference type="STRING" id="371042.NG99_02655"/>
<dbReference type="EMBL" id="JRUQ01000008">
    <property type="protein sequence ID" value="KGT95650.1"/>
    <property type="molecule type" value="Genomic_DNA"/>
</dbReference>
<gene>
    <name evidence="1" type="ORF">NG99_02655</name>
</gene>
<dbReference type="RefSeq" id="WP_034888107.1">
    <property type="nucleotide sequence ID" value="NZ_JRUQ01000008.1"/>
</dbReference>
<evidence type="ECO:0000313" key="2">
    <source>
        <dbReference type="Proteomes" id="UP000030351"/>
    </source>
</evidence>
<dbReference type="AlphaFoldDB" id="A0A0A3Z9T8"/>